<feature type="compositionally biased region" description="Polar residues" evidence="1">
    <location>
        <begin position="278"/>
        <end position="309"/>
    </location>
</feature>
<feature type="compositionally biased region" description="Low complexity" evidence="1">
    <location>
        <begin position="1345"/>
        <end position="1361"/>
    </location>
</feature>
<keyword evidence="3" id="KW-1185">Reference proteome</keyword>
<feature type="compositionally biased region" description="Low complexity" evidence="1">
    <location>
        <begin position="1381"/>
        <end position="1392"/>
    </location>
</feature>
<feature type="compositionally biased region" description="Polar residues" evidence="1">
    <location>
        <begin position="1151"/>
        <end position="1162"/>
    </location>
</feature>
<sequence length="1736" mass="189820">MGLDSRRPPLPAPTESMDEHSAPETELATNVTARTDKTSYSIPEDGSPITISTGKVKDAQGHHGRTKSQTSLLIEYFEASKTGDKSRTRPSVRVKVTPSAKKQSRSGNEAIQITGIGTDRKPSYTRRISLGNGSKNVETGLAPNEGTEVSHSSGSNVSGRPPVEIEVLHGSDISNNRSSRGLMYAPVESNVSSMPPDSLLEGEKSADIDTSRMKERDEEEGDATPTEYLHAKHSSKPRMSSRSSRERSTSKGYEYDHSRERRRRSSRSQRGEEDTVSGAESSLLSSNLAPSQRSYQSGSSQASRMTNNPKLLEMVENTIKRMILPEINAIKEDQKVDRKLRKFSESGRDSVPLVDRDGLERRVSKSSSTPNISSKPKVVLNRDGDDPGVVLSRGDSERVKHHRKSSREYPDRPSSRRSSGRHSREGSYDDAEEKIRHKSSRSTSGLRGAAAAGLAGGALTAAALKHHDSQGDIHHRRKKRSKSRGSRSRSASINETSEESYLKQPIPPMPLASQINDSEVTRESILSQGTDNQLSGSATPVREVSRGSLDKSASPASSRTPTRTPIGQNLGMSLTNRSIESPRSPKSPTSNKARLAALTAAGLGGAAVANRNHVDADGYGDDVPQRKISSPVQSVSSLRKNFEDEPLIPQALRPQSAASRSSAGRLRHSQTSQGSLRSAESSPTTKLAESRKVSQNVGEDEFETPLEQPAPPFARDGAQTPSGEEWWEQQHLVNDRYRDSMEGENNRDSNRDSYQTNPYPQDEKRFTMTTDDSFDRELEADGGDDKDVQHLGLNPNYVHTPVAVESAVASLMEPSTISSNMLSSNGSSAKGNGTYSDRMAEQLRSMGKDAPPMYEGSTISQTMPSSARWAAIKGHARNMSGSVENINSPSRSPRQERSIEQPVMGASGLPLAGDPMPEIGHFDDSKSDLETNPSIIQGPLGGDATGKDTWPYTPDPHQDAQYRDSQSMKSVGGKDGMLAAAAAVNSARQPTVEDEHSQSREVTPTFRDEGYVTDGRARSAGGITPKPEHQRYGKKDLEEYARAMDAQDLGDDPFTGDAKHTRHFSGNSHGMDSPLYDSSTGKGMDHIESKDVVALMDHLTVRDAQRNARDTEILVTLVRSAAEMRQNFDEMKKIIVEQDKIIMQNMERNSEQTAQKVLNSPRAQPMASPRTIRRPEQSEEDIQTKRKGVLKRALKGLTGGKSGKDLARIEDMLMQILDNVEDLKVQQGGSGGSRGMERSMTNDSLDSYEKLRNAPDSGYEPEGQAGTSSTPSQSGHFNVPPREKHQFHSGYDGRRGSEHRVSTVLEDDEDELEPHETHVLNHQFENNERMLTPTQETHRTRGLSPTNNTPPQNGTTYNNTPDKQRKHKSNSSSLFGVPKISRWSRTTASSAAPDPGTVDSPKQTRYQRPSSESSRSQSTLGEYDDDGYSLREDDRLRSTQSLAKEQARKAAQDETRSMRSQGSRLTRTPSPLIPSEASGQDEYEVHEDDLRVPSPVQEDDEAYLDDAKYHAHRNSILLQHPQPRAGATPRHQNNLESQAHTFDDTTGTNSDLSQRTVSDFDPAIWGSSGTAGLARHRLTQQVEPISPVSMASPRGYGNRDDGPLVPQQSKPAVPPKIPHDEEDDDDDWDEPLFSNSGFSKGGSSGQSGGGYYSSPYGSGHLLEPIEEVRYSLETDSGRISPEPQVASAKAVPARKITGPRPMGGSNKPRVIDTTGTSGTVRRKPVPGKGVYSNKEG</sequence>
<feature type="region of interest" description="Disordered" evidence="1">
    <location>
        <begin position="613"/>
        <end position="787"/>
    </location>
</feature>
<proteinExistence type="predicted"/>
<feature type="compositionally biased region" description="Low complexity" evidence="1">
    <location>
        <begin position="1407"/>
        <end position="1418"/>
    </location>
</feature>
<feature type="compositionally biased region" description="Basic and acidic residues" evidence="1">
    <location>
        <begin position="1445"/>
        <end position="1457"/>
    </location>
</feature>
<feature type="compositionally biased region" description="Polar residues" evidence="1">
    <location>
        <begin position="880"/>
        <end position="892"/>
    </location>
</feature>
<feature type="compositionally biased region" description="Polar residues" evidence="1">
    <location>
        <begin position="1530"/>
        <end position="1555"/>
    </location>
</feature>
<feature type="compositionally biased region" description="Basic residues" evidence="1">
    <location>
        <begin position="474"/>
        <end position="487"/>
    </location>
</feature>
<evidence type="ECO:0000313" key="3">
    <source>
        <dbReference type="Proteomes" id="UP001305779"/>
    </source>
</evidence>
<dbReference type="PANTHER" id="PTHR42105">
    <property type="entry name" value="DIM2-ASSOCIATED PROTEIN 1"/>
    <property type="match status" value="1"/>
</dbReference>
<feature type="compositionally biased region" description="Low complexity" evidence="1">
    <location>
        <begin position="365"/>
        <end position="377"/>
    </location>
</feature>
<feature type="compositionally biased region" description="Polar residues" evidence="1">
    <location>
        <begin position="27"/>
        <end position="41"/>
    </location>
</feature>
<feature type="compositionally biased region" description="Basic and acidic residues" evidence="1">
    <location>
        <begin position="243"/>
        <end position="259"/>
    </location>
</feature>
<feature type="compositionally biased region" description="Polar residues" evidence="1">
    <location>
        <begin position="1458"/>
        <end position="1469"/>
    </location>
</feature>
<feature type="compositionally biased region" description="Polar residues" evidence="1">
    <location>
        <begin position="513"/>
        <end position="538"/>
    </location>
</feature>
<reference evidence="2 3" key="1">
    <citation type="journal article" date="2023" name="G3 (Bethesda)">
        <title>A chromosome-level genome assembly of Zasmidium syzygii isolated from banana leaves.</title>
        <authorList>
            <person name="van Westerhoven A.C."/>
            <person name="Mehrabi R."/>
            <person name="Talebi R."/>
            <person name="Steentjes M.B.F."/>
            <person name="Corcolon B."/>
            <person name="Chong P.A."/>
            <person name="Kema G.H.J."/>
            <person name="Seidl M.F."/>
        </authorList>
    </citation>
    <scope>NUCLEOTIDE SEQUENCE [LARGE SCALE GENOMIC DNA]</scope>
    <source>
        <strain evidence="2 3">P124</strain>
    </source>
</reference>
<name>A0ABR0EQV1_ZASCE</name>
<feature type="region of interest" description="Disordered" evidence="1">
    <location>
        <begin position="1"/>
        <end position="68"/>
    </location>
</feature>
<dbReference type="Proteomes" id="UP001305779">
    <property type="component" value="Unassembled WGS sequence"/>
</dbReference>
<feature type="compositionally biased region" description="Polar residues" evidence="1">
    <location>
        <begin position="554"/>
        <end position="592"/>
    </location>
</feature>
<feature type="compositionally biased region" description="Low complexity" evidence="1">
    <location>
        <begin position="650"/>
        <end position="664"/>
    </location>
</feature>
<evidence type="ECO:0008006" key="4">
    <source>
        <dbReference type="Google" id="ProtNLM"/>
    </source>
</evidence>
<feature type="compositionally biased region" description="Basic and acidic residues" evidence="1">
    <location>
        <begin position="1281"/>
        <end position="1301"/>
    </location>
</feature>
<evidence type="ECO:0000313" key="2">
    <source>
        <dbReference type="EMBL" id="KAK4503986.1"/>
    </source>
</evidence>
<feature type="region of interest" description="Disordered" evidence="1">
    <location>
        <begin position="1149"/>
        <end position="1186"/>
    </location>
</feature>
<feature type="region of interest" description="Disordered" evidence="1">
    <location>
        <begin position="880"/>
        <end position="899"/>
    </location>
</feature>
<feature type="region of interest" description="Disordered" evidence="1">
    <location>
        <begin position="1012"/>
        <end position="1033"/>
    </location>
</feature>
<feature type="compositionally biased region" description="Basic and acidic residues" evidence="1">
    <location>
        <begin position="733"/>
        <end position="751"/>
    </location>
</feature>
<feature type="compositionally biased region" description="Basic and acidic residues" evidence="1">
    <location>
        <begin position="773"/>
        <end position="787"/>
    </location>
</feature>
<feature type="compositionally biased region" description="Polar residues" evidence="1">
    <location>
        <begin position="1064"/>
        <end position="1081"/>
    </location>
</feature>
<feature type="compositionally biased region" description="Basic and acidic residues" evidence="1">
    <location>
        <begin position="201"/>
        <end position="216"/>
    </location>
</feature>
<feature type="compositionally biased region" description="Basic and acidic residues" evidence="1">
    <location>
        <begin position="1666"/>
        <end position="1676"/>
    </location>
</feature>
<feature type="compositionally biased region" description="Low complexity" evidence="1">
    <location>
        <begin position="441"/>
        <end position="463"/>
    </location>
</feature>
<feature type="compositionally biased region" description="Polar residues" evidence="1">
    <location>
        <begin position="627"/>
        <end position="639"/>
    </location>
</feature>
<evidence type="ECO:0000256" key="1">
    <source>
        <dbReference type="SAM" id="MobiDB-lite"/>
    </source>
</evidence>
<feature type="region of interest" description="Disordered" evidence="1">
    <location>
        <begin position="334"/>
        <end position="596"/>
    </location>
</feature>
<comment type="caution">
    <text evidence="2">The sequence shown here is derived from an EMBL/GenBank/DDBJ whole genome shotgun (WGS) entry which is preliminary data.</text>
</comment>
<feature type="compositionally biased region" description="Polar residues" evidence="1">
    <location>
        <begin position="1265"/>
        <end position="1276"/>
    </location>
</feature>
<feature type="compositionally biased region" description="Polar residues" evidence="1">
    <location>
        <begin position="147"/>
        <end position="158"/>
    </location>
</feature>
<feature type="region of interest" description="Disordered" evidence="1">
    <location>
        <begin position="1225"/>
        <end position="1555"/>
    </location>
</feature>
<accession>A0ABR0EQV1</accession>
<feature type="region of interest" description="Disordered" evidence="1">
    <location>
        <begin position="1580"/>
        <end position="1736"/>
    </location>
</feature>
<feature type="compositionally biased region" description="Polar residues" evidence="1">
    <location>
        <begin position="669"/>
        <end position="697"/>
    </location>
</feature>
<feature type="region of interest" description="Disordered" evidence="1">
    <location>
        <begin position="1047"/>
        <end position="1083"/>
    </location>
</feature>
<feature type="compositionally biased region" description="Gly residues" evidence="1">
    <location>
        <begin position="1639"/>
        <end position="1651"/>
    </location>
</feature>
<dbReference type="PANTHER" id="PTHR42105:SF1">
    <property type="entry name" value="TRANSALDOLASE"/>
    <property type="match status" value="1"/>
</dbReference>
<gene>
    <name evidence="2" type="ORF">PRZ48_004901</name>
</gene>
<feature type="region of interest" description="Disordered" evidence="1">
    <location>
        <begin position="81"/>
        <end position="309"/>
    </location>
</feature>
<organism evidence="2 3">
    <name type="scientific">Zasmidium cellare</name>
    <name type="common">Wine cellar mold</name>
    <name type="synonym">Racodium cellare</name>
    <dbReference type="NCBI Taxonomy" id="395010"/>
    <lineage>
        <taxon>Eukaryota</taxon>
        <taxon>Fungi</taxon>
        <taxon>Dikarya</taxon>
        <taxon>Ascomycota</taxon>
        <taxon>Pezizomycotina</taxon>
        <taxon>Dothideomycetes</taxon>
        <taxon>Dothideomycetidae</taxon>
        <taxon>Mycosphaerellales</taxon>
        <taxon>Mycosphaerellaceae</taxon>
        <taxon>Zasmidium</taxon>
    </lineage>
</organism>
<feature type="compositionally biased region" description="Acidic residues" evidence="1">
    <location>
        <begin position="1620"/>
        <end position="1630"/>
    </location>
</feature>
<feature type="compositionally biased region" description="Basic and acidic residues" evidence="1">
    <location>
        <begin position="334"/>
        <end position="363"/>
    </location>
</feature>
<protein>
    <recommendedName>
        <fullName evidence="4">Transaldolase</fullName>
    </recommendedName>
</protein>
<feature type="compositionally biased region" description="Basic and acidic residues" evidence="1">
    <location>
        <begin position="1428"/>
        <end position="1437"/>
    </location>
</feature>
<dbReference type="EMBL" id="JAXOVC010000003">
    <property type="protein sequence ID" value="KAK4503986.1"/>
    <property type="molecule type" value="Genomic_DNA"/>
</dbReference>